<comment type="caution">
    <text evidence="6">The sequence shown here is derived from an EMBL/GenBank/DDBJ whole genome shotgun (WGS) entry which is preliminary data.</text>
</comment>
<gene>
    <name evidence="4" type="primary">napD</name>
    <name evidence="6" type="ORF">EA58_02100</name>
</gene>
<dbReference type="HAMAP" id="MF_02200">
    <property type="entry name" value="NapD"/>
    <property type="match status" value="1"/>
</dbReference>
<organism evidence="6 7">
    <name type="scientific">Photobacterium galatheae</name>
    <dbReference type="NCBI Taxonomy" id="1654360"/>
    <lineage>
        <taxon>Bacteria</taxon>
        <taxon>Pseudomonadati</taxon>
        <taxon>Pseudomonadota</taxon>
        <taxon>Gammaproteobacteria</taxon>
        <taxon>Vibrionales</taxon>
        <taxon>Vibrionaceae</taxon>
        <taxon>Photobacterium</taxon>
    </lineage>
</organism>
<dbReference type="AlphaFoldDB" id="A0A066RZ73"/>
<dbReference type="GO" id="GO:0051224">
    <property type="term" value="P:negative regulation of protein transport"/>
    <property type="evidence" value="ECO:0007669"/>
    <property type="project" value="UniProtKB-UniRule"/>
</dbReference>
<dbReference type="GO" id="GO:0005048">
    <property type="term" value="F:signal sequence binding"/>
    <property type="evidence" value="ECO:0007669"/>
    <property type="project" value="UniProtKB-UniRule"/>
</dbReference>
<dbReference type="Proteomes" id="UP000027192">
    <property type="component" value="Unassembled WGS sequence"/>
</dbReference>
<comment type="similarity">
    <text evidence="4">Belongs to the NapD family.</text>
</comment>
<protein>
    <recommendedName>
        <fullName evidence="4">Chaperone NapD</fullName>
    </recommendedName>
    <alternativeName>
        <fullName evidence="4">NapA signal peptide-binding chaperone NapD</fullName>
    </alternativeName>
</protein>
<comment type="subcellular location">
    <subcellularLocation>
        <location evidence="1 4">Cytoplasm</location>
    </subcellularLocation>
</comment>
<comment type="subunit">
    <text evidence="4">Interacts with the cytoplasmic NapA precursor.</text>
</comment>
<accession>A0A066RZ73</accession>
<dbReference type="InterPro" id="IPR005623">
    <property type="entry name" value="Chaperone_NapD_NO3_reduct"/>
</dbReference>
<reference evidence="6 7" key="1">
    <citation type="submission" date="2014-04" db="EMBL/GenBank/DDBJ databases">
        <title>Draft genome sequence of Photobacterium halotolerans S2753: a solonamide, ngercheumicin and holomycin producer.</title>
        <authorList>
            <person name="Machado H.R."/>
            <person name="Gram L."/>
        </authorList>
    </citation>
    <scope>NUCLEOTIDE SEQUENCE [LARGE SCALE GENOMIC DNA]</scope>
    <source>
        <strain evidence="6 7">S2753</strain>
    </source>
</reference>
<dbReference type="STRING" id="1654360.EA58_02100"/>
<evidence type="ECO:0000256" key="2">
    <source>
        <dbReference type="ARBA" id="ARBA00022490"/>
    </source>
</evidence>
<evidence type="ECO:0000313" key="6">
    <source>
        <dbReference type="EMBL" id="KDM93002.1"/>
    </source>
</evidence>
<dbReference type="EMBL" id="JMIB01000004">
    <property type="protein sequence ID" value="KDM93002.1"/>
    <property type="molecule type" value="Genomic_DNA"/>
</dbReference>
<keyword evidence="3 4" id="KW-0143">Chaperone</keyword>
<dbReference type="Pfam" id="PF03927">
    <property type="entry name" value="NapD"/>
    <property type="match status" value="1"/>
</dbReference>
<feature type="compositionally biased region" description="Basic and acidic residues" evidence="5">
    <location>
        <begin position="1"/>
        <end position="13"/>
    </location>
</feature>
<evidence type="ECO:0000313" key="7">
    <source>
        <dbReference type="Proteomes" id="UP000027192"/>
    </source>
</evidence>
<proteinExistence type="inferred from homology"/>
<dbReference type="PANTHER" id="PTHR38603:SF1">
    <property type="entry name" value="CHAPERONE NAPD"/>
    <property type="match status" value="1"/>
</dbReference>
<keyword evidence="2 4" id="KW-0963">Cytoplasm</keyword>
<comment type="function">
    <text evidence="4">Chaperone for NapA, the catalytic subunit of the periplasmic nitrate reductase. It binds directly and specifically to the twin-arginine signal peptide of NapA, preventing premature interaction with the Tat translocase and premature export.</text>
</comment>
<dbReference type="PANTHER" id="PTHR38603">
    <property type="entry name" value="CHAPERONE NAPD"/>
    <property type="match status" value="1"/>
</dbReference>
<keyword evidence="7" id="KW-1185">Reference proteome</keyword>
<evidence type="ECO:0000256" key="3">
    <source>
        <dbReference type="ARBA" id="ARBA00023186"/>
    </source>
</evidence>
<feature type="region of interest" description="Disordered" evidence="5">
    <location>
        <begin position="1"/>
        <end position="22"/>
    </location>
</feature>
<dbReference type="Gene3D" id="3.30.70.920">
    <property type="match status" value="1"/>
</dbReference>
<sequence>MMKQLRQDAESRFQKSPSASSGEIHISSLVVHVKPEGLSRVKTRINAIPQAEIYGESPAGKLVVVLETANHREVTDIIDVIQAFDYVLTTFLVFHQVEQQGPDFEDTP</sequence>
<dbReference type="GO" id="GO:0005737">
    <property type="term" value="C:cytoplasm"/>
    <property type="evidence" value="ECO:0007669"/>
    <property type="project" value="UniProtKB-SubCell"/>
</dbReference>
<evidence type="ECO:0000256" key="5">
    <source>
        <dbReference type="SAM" id="MobiDB-lite"/>
    </source>
</evidence>
<evidence type="ECO:0000256" key="1">
    <source>
        <dbReference type="ARBA" id="ARBA00004496"/>
    </source>
</evidence>
<evidence type="ECO:0000256" key="4">
    <source>
        <dbReference type="HAMAP-Rule" id="MF_02200"/>
    </source>
</evidence>
<dbReference type="RefSeq" id="WP_235199528.1">
    <property type="nucleotide sequence ID" value="NZ_JAGSGC010000002.1"/>
</dbReference>
<name>A0A066RZ73_9GAMM</name>